<evidence type="ECO:0000313" key="1">
    <source>
        <dbReference type="EMBL" id="SUY75478.1"/>
    </source>
</evidence>
<dbReference type="AlphaFoldDB" id="A0A8B4S1W1"/>
<dbReference type="Proteomes" id="UP000255070">
    <property type="component" value="Unassembled WGS sequence"/>
</dbReference>
<reference evidence="1 2" key="1">
    <citation type="submission" date="2018-06" db="EMBL/GenBank/DDBJ databases">
        <authorList>
            <consortium name="Pathogen Informatics"/>
            <person name="Doyle S."/>
        </authorList>
    </citation>
    <scope>NUCLEOTIDE SEQUENCE [LARGE SCALE GENOMIC DNA]</scope>
    <source>
        <strain evidence="1 2">NCTC10698</strain>
    </source>
</reference>
<keyword evidence="2" id="KW-1185">Reference proteome</keyword>
<evidence type="ECO:0000313" key="2">
    <source>
        <dbReference type="Proteomes" id="UP000255070"/>
    </source>
</evidence>
<organism evidence="1 2">
    <name type="scientific">Comamonas testosteroni</name>
    <name type="common">Pseudomonas testosteroni</name>
    <dbReference type="NCBI Taxonomy" id="285"/>
    <lineage>
        <taxon>Bacteria</taxon>
        <taxon>Pseudomonadati</taxon>
        <taxon>Pseudomonadota</taxon>
        <taxon>Betaproteobacteria</taxon>
        <taxon>Burkholderiales</taxon>
        <taxon>Comamonadaceae</taxon>
        <taxon>Comamonas</taxon>
    </lineage>
</organism>
<sequence length="247" mass="28516">MPNQIARSSLFAPIARGRREQLTEALLVTRADAVMSYSGEQLNEADADIALQLFFETKNQPLGLPIKLNRAAFLRAMGRQTSLSQYQWLMRRMKALTKATLIVEARRSDGNRKYRVGKFDAFHIVQSFYYDPVTKSYTFTLDSRWAVLFGNEEYALLDWEKRKQIARGQDMAKALQRLIATSSDLVQRYSLERLKEKMQYRGRMRDFKKALVRACQELERLSIVANSKVEMSTKGKQQLSLWIAVSA</sequence>
<accession>A0A8B4S1W1</accession>
<evidence type="ECO:0008006" key="3">
    <source>
        <dbReference type="Google" id="ProtNLM"/>
    </source>
</evidence>
<comment type="caution">
    <text evidence="1">The sequence shown here is derived from an EMBL/GenBank/DDBJ whole genome shotgun (WGS) entry which is preliminary data.</text>
</comment>
<gene>
    <name evidence="1" type="ORF">NCTC10698_01143</name>
</gene>
<name>A0A8B4S1W1_COMTE</name>
<dbReference type="EMBL" id="UFXL01000001">
    <property type="protein sequence ID" value="SUY75478.1"/>
    <property type="molecule type" value="Genomic_DNA"/>
</dbReference>
<proteinExistence type="predicted"/>
<protein>
    <recommendedName>
        <fullName evidence="3">Plasmid-related transcriptional repressor protein</fullName>
    </recommendedName>
</protein>